<name>A0ABR0QH39_GOSAR</name>
<accession>A0ABR0QH39</accession>
<dbReference type="Proteomes" id="UP001358586">
    <property type="component" value="Chromosome 3"/>
</dbReference>
<evidence type="ECO:0000313" key="1">
    <source>
        <dbReference type="EMBL" id="KAK5838341.1"/>
    </source>
</evidence>
<comment type="caution">
    <text evidence="1">The sequence shown here is derived from an EMBL/GenBank/DDBJ whole genome shotgun (WGS) entry which is preliminary data.</text>
</comment>
<protein>
    <submittedName>
        <fullName evidence="1">Uncharacterized protein</fullName>
    </submittedName>
</protein>
<gene>
    <name evidence="1" type="ORF">PVK06_007070</name>
</gene>
<sequence length="209" mass="23815">MADSLSKLTLNLKEWNKQVYGYIITKKRHLVCKIVNVQSRMDFSCSNNLAQVDLNLKQDLENVLHHEELLYKQKVRRLWTVLLISLYSVLYKLVMKVHVFHSKYHLKKDLPDCIARDISSFLWRSLSKIWLSDDVIQLIKGIPPLHPSAGSDKISWSHTSVGVFQSNEALKADDKGSFKSLVEEDSFEDLIFLNTDGAVQLESGNAAAG</sequence>
<organism evidence="1 2">
    <name type="scientific">Gossypium arboreum</name>
    <name type="common">Tree cotton</name>
    <name type="synonym">Gossypium nanking</name>
    <dbReference type="NCBI Taxonomy" id="29729"/>
    <lineage>
        <taxon>Eukaryota</taxon>
        <taxon>Viridiplantae</taxon>
        <taxon>Streptophyta</taxon>
        <taxon>Embryophyta</taxon>
        <taxon>Tracheophyta</taxon>
        <taxon>Spermatophyta</taxon>
        <taxon>Magnoliopsida</taxon>
        <taxon>eudicotyledons</taxon>
        <taxon>Gunneridae</taxon>
        <taxon>Pentapetalae</taxon>
        <taxon>rosids</taxon>
        <taxon>malvids</taxon>
        <taxon>Malvales</taxon>
        <taxon>Malvaceae</taxon>
        <taxon>Malvoideae</taxon>
        <taxon>Gossypium</taxon>
    </lineage>
</organism>
<dbReference type="EMBL" id="JARKNE010000003">
    <property type="protein sequence ID" value="KAK5838341.1"/>
    <property type="molecule type" value="Genomic_DNA"/>
</dbReference>
<keyword evidence="2" id="KW-1185">Reference proteome</keyword>
<reference evidence="1 2" key="1">
    <citation type="submission" date="2023-03" db="EMBL/GenBank/DDBJ databases">
        <title>WGS of Gossypium arboreum.</title>
        <authorList>
            <person name="Yu D."/>
        </authorList>
    </citation>
    <scope>NUCLEOTIDE SEQUENCE [LARGE SCALE GENOMIC DNA]</scope>
    <source>
        <tissue evidence="1">Leaf</tissue>
    </source>
</reference>
<evidence type="ECO:0000313" key="2">
    <source>
        <dbReference type="Proteomes" id="UP001358586"/>
    </source>
</evidence>
<proteinExistence type="predicted"/>